<feature type="binding site" description="axial binding residue" evidence="4">
    <location>
        <position position="450"/>
    </location>
    <ligand>
        <name>heme</name>
        <dbReference type="ChEBI" id="CHEBI:30413"/>
    </ligand>
    <ligandPart>
        <name>Fe</name>
        <dbReference type="ChEBI" id="CHEBI:18248"/>
    </ligandPart>
</feature>
<dbReference type="OrthoDB" id="1470350at2759"/>
<dbReference type="Pfam" id="PF00067">
    <property type="entry name" value="p450"/>
    <property type="match status" value="1"/>
</dbReference>
<accession>A0A371HKY6</accession>
<keyword evidence="8" id="KW-1185">Reference proteome</keyword>
<dbReference type="FunFam" id="1.10.630.10:FF:000011">
    <property type="entry name" value="Cytochrome P450 83B1"/>
    <property type="match status" value="1"/>
</dbReference>
<dbReference type="PANTHER" id="PTHR47955">
    <property type="entry name" value="CYTOCHROME P450 FAMILY 71 PROTEIN"/>
    <property type="match status" value="1"/>
</dbReference>
<dbReference type="InterPro" id="IPR001128">
    <property type="entry name" value="Cyt_P450"/>
</dbReference>
<name>A0A371HKY6_MUCPR</name>
<feature type="transmembrane region" description="Helical" evidence="6">
    <location>
        <begin position="15"/>
        <end position="33"/>
    </location>
</feature>
<comment type="cofactor">
    <cofactor evidence="4">
        <name>heme</name>
        <dbReference type="ChEBI" id="CHEBI:30413"/>
    </cofactor>
</comment>
<dbReference type="InterPro" id="IPR017972">
    <property type="entry name" value="Cyt_P450_CS"/>
</dbReference>
<sequence>MGILPSFMKQVPHDLNATLFMLLSFFISMLLVFKLSRRSKLNLPPSPPKLPIIGNYHQLGTLPHRSFQALSQKYGPLLLLQLCQLPVLVVSSADLAREVCQTHDVVFASRPQLTPTRILLYECKDVGFASYGEMWRQKRKLCVIELLSTKMVQSVQFAREEEVETLVNKIRKACLSNDCSVNLSEMLIATTNNIVCKCLFGRKYDADDGNSTFGELAREVMTQVSDFSLGDLFPLLRWVGVLSGQTKKYKATFGALDAFFDHLIAEHKMARRDSEKKDFLDTLLQLQDSGKLEFDLTTDDLKALVMDMFLGGSDTTSTTLEWAMAELVKHQGVMKKVQEEVRKVVGNKSKLEDNDIDQMDYLKCVVKEILRLHPPAPLLVPRETTSNVKLGGYDIPDKTMVYVNAWAIQRDHDFWELPEKFLPERFENSEINFNGQHLQFIPFGSGRRKCPGIAFGLASVEYVIANLLYWFNWKVSESVESDQDLDMSEKYGLTVNKRVPLCLQPIPYSN</sequence>
<feature type="non-terminal residue" evidence="7">
    <location>
        <position position="1"/>
    </location>
</feature>
<keyword evidence="6" id="KW-0812">Transmembrane</keyword>
<dbReference type="AlphaFoldDB" id="A0A371HKY6"/>
<reference evidence="7" key="1">
    <citation type="submission" date="2018-05" db="EMBL/GenBank/DDBJ databases">
        <title>Draft genome of Mucuna pruriens seed.</title>
        <authorList>
            <person name="Nnadi N.E."/>
            <person name="Vos R."/>
            <person name="Hasami M.H."/>
            <person name="Devisetty U.K."/>
            <person name="Aguiy J.C."/>
        </authorList>
    </citation>
    <scope>NUCLEOTIDE SEQUENCE [LARGE SCALE GENOMIC DNA]</scope>
    <source>
        <strain evidence="7">JCA_2017</strain>
    </source>
</reference>
<dbReference type="PRINTS" id="PR00463">
    <property type="entry name" value="EP450I"/>
</dbReference>
<dbReference type="EMBL" id="QJKJ01002296">
    <property type="protein sequence ID" value="RDY03471.1"/>
    <property type="molecule type" value="Genomic_DNA"/>
</dbReference>
<keyword evidence="6" id="KW-1133">Transmembrane helix</keyword>
<evidence type="ECO:0000256" key="5">
    <source>
        <dbReference type="RuleBase" id="RU000461"/>
    </source>
</evidence>
<organism evidence="7 8">
    <name type="scientific">Mucuna pruriens</name>
    <name type="common">Velvet bean</name>
    <name type="synonym">Dolichos pruriens</name>
    <dbReference type="NCBI Taxonomy" id="157652"/>
    <lineage>
        <taxon>Eukaryota</taxon>
        <taxon>Viridiplantae</taxon>
        <taxon>Streptophyta</taxon>
        <taxon>Embryophyta</taxon>
        <taxon>Tracheophyta</taxon>
        <taxon>Spermatophyta</taxon>
        <taxon>Magnoliopsida</taxon>
        <taxon>eudicotyledons</taxon>
        <taxon>Gunneridae</taxon>
        <taxon>Pentapetalae</taxon>
        <taxon>rosids</taxon>
        <taxon>fabids</taxon>
        <taxon>Fabales</taxon>
        <taxon>Fabaceae</taxon>
        <taxon>Papilionoideae</taxon>
        <taxon>50 kb inversion clade</taxon>
        <taxon>NPAAA clade</taxon>
        <taxon>indigoferoid/millettioid clade</taxon>
        <taxon>Phaseoleae</taxon>
        <taxon>Mucuna</taxon>
    </lineage>
</organism>
<dbReference type="GO" id="GO:0016705">
    <property type="term" value="F:oxidoreductase activity, acting on paired donors, with incorporation or reduction of molecular oxygen"/>
    <property type="evidence" value="ECO:0007669"/>
    <property type="project" value="InterPro"/>
</dbReference>
<dbReference type="CDD" id="cd11072">
    <property type="entry name" value="CYP71-like"/>
    <property type="match status" value="1"/>
</dbReference>
<keyword evidence="3 4" id="KW-0408">Iron</keyword>
<evidence type="ECO:0000256" key="2">
    <source>
        <dbReference type="ARBA" id="ARBA00022723"/>
    </source>
</evidence>
<evidence type="ECO:0000256" key="1">
    <source>
        <dbReference type="ARBA" id="ARBA00010617"/>
    </source>
</evidence>
<keyword evidence="5" id="KW-0560">Oxidoreductase</keyword>
<comment type="similarity">
    <text evidence="1 5">Belongs to the cytochrome P450 family.</text>
</comment>
<keyword evidence="2 4" id="KW-0479">Metal-binding</keyword>
<evidence type="ECO:0000256" key="4">
    <source>
        <dbReference type="PIRSR" id="PIRSR602401-1"/>
    </source>
</evidence>
<dbReference type="Proteomes" id="UP000257109">
    <property type="component" value="Unassembled WGS sequence"/>
</dbReference>
<proteinExistence type="inferred from homology"/>
<keyword evidence="4 5" id="KW-0349">Heme</keyword>
<keyword evidence="5" id="KW-0503">Monooxygenase</keyword>
<dbReference type="InterPro" id="IPR002401">
    <property type="entry name" value="Cyt_P450_E_grp-I"/>
</dbReference>
<dbReference type="GO" id="GO:0020037">
    <property type="term" value="F:heme binding"/>
    <property type="evidence" value="ECO:0007669"/>
    <property type="project" value="InterPro"/>
</dbReference>
<dbReference type="SUPFAM" id="SSF48264">
    <property type="entry name" value="Cytochrome P450"/>
    <property type="match status" value="1"/>
</dbReference>
<evidence type="ECO:0000256" key="3">
    <source>
        <dbReference type="ARBA" id="ARBA00023004"/>
    </source>
</evidence>
<evidence type="ECO:0000313" key="7">
    <source>
        <dbReference type="EMBL" id="RDY03471.1"/>
    </source>
</evidence>
<dbReference type="InterPro" id="IPR036396">
    <property type="entry name" value="Cyt_P450_sf"/>
</dbReference>
<gene>
    <name evidence="7" type="primary">CYP71A1</name>
    <name evidence="7" type="ORF">CR513_12939</name>
</gene>
<evidence type="ECO:0000313" key="8">
    <source>
        <dbReference type="Proteomes" id="UP000257109"/>
    </source>
</evidence>
<dbReference type="PRINTS" id="PR00385">
    <property type="entry name" value="P450"/>
</dbReference>
<dbReference type="GO" id="GO:0004497">
    <property type="term" value="F:monooxygenase activity"/>
    <property type="evidence" value="ECO:0007669"/>
    <property type="project" value="UniProtKB-KW"/>
</dbReference>
<dbReference type="STRING" id="157652.A0A371HKY6"/>
<protein>
    <submittedName>
        <fullName evidence="7">Cytochrome P450 71A1</fullName>
    </submittedName>
</protein>
<comment type="caution">
    <text evidence="7">The sequence shown here is derived from an EMBL/GenBank/DDBJ whole genome shotgun (WGS) entry which is preliminary data.</text>
</comment>
<keyword evidence="6" id="KW-0472">Membrane</keyword>
<dbReference type="PROSITE" id="PS00086">
    <property type="entry name" value="CYTOCHROME_P450"/>
    <property type="match status" value="1"/>
</dbReference>
<dbReference type="Gene3D" id="1.10.630.10">
    <property type="entry name" value="Cytochrome P450"/>
    <property type="match status" value="1"/>
</dbReference>
<evidence type="ECO:0000256" key="6">
    <source>
        <dbReference type="SAM" id="Phobius"/>
    </source>
</evidence>
<dbReference type="GO" id="GO:0005506">
    <property type="term" value="F:iron ion binding"/>
    <property type="evidence" value="ECO:0007669"/>
    <property type="project" value="InterPro"/>
</dbReference>
<dbReference type="PANTHER" id="PTHR47955:SF15">
    <property type="entry name" value="CYTOCHROME P450 71A2-LIKE"/>
    <property type="match status" value="1"/>
</dbReference>